<feature type="transmembrane region" description="Helical" evidence="1">
    <location>
        <begin position="187"/>
        <end position="206"/>
    </location>
</feature>
<keyword evidence="1" id="KW-1133">Transmembrane helix</keyword>
<proteinExistence type="predicted"/>
<dbReference type="Pfam" id="PF16927">
    <property type="entry name" value="HisKA_7TM"/>
    <property type="match status" value="1"/>
</dbReference>
<name>A0A0N8GNJ0_9CHLR</name>
<dbReference type="AlphaFoldDB" id="A0A0N8GNJ0"/>
<sequence length="636" mass="70795">MSGSFQGVLSILKAVSEILTAGVAITAFSLLLYALSFNLRDRVARSFAIIMLCVVIVFTAEAIGMQAGTPEIISFWLKLQWVGIILLPAAYLQFSDALLATTGKPSRGRRRLMIVVVYSISLACLMTLPFNLLFGDINLTAQPAPFFQANVLTDLFSLYYLGMMVISLWLLVRAYQRTKTPTSRRRIRYLMIGSAAPAIGSFPFLLFGSDIAARHPVIFWSVTIFIAALVGVLIILMAYAVAFFGVSWPDRVIKERLIKWIMRGPITASITLGLVTVTRRVGEAFGATYTGFVPVVMAASILLLEHLITIFGPFGAKWLFLDQDDREMNMLRALEDRLMTRSDLKQFLEMLLAAVCDQLQSPGAYAAVFSGAEVDQFVSVGKTDVGEAAPRQLYQVLAENGNHNEWFQWGGDTLIPIVEDGDGSFHLIGLIGISRTGGQVLEPEQITSISRLTHRAELALKDRKAQEGYLQSLQLLRPEMDYLQAVRAVGRYSVEPDMLMENDSQVPADMSQWVKDALTHYWGGPKLTENPLLKLKIVESALQEHDGNAANALRSILKTAIERLKPEGERRFTGEWILYNILELKFLEGKKVREVAMRLAMSEADLYRKQRVAVEEVAKAILEMEDEAHQDGLTAD</sequence>
<accession>A0A0N8GNJ0</accession>
<feature type="transmembrane region" description="Helical" evidence="1">
    <location>
        <begin position="155"/>
        <end position="175"/>
    </location>
</feature>
<dbReference type="EMBL" id="LGCL01000019">
    <property type="protein sequence ID" value="KPL78234.1"/>
    <property type="molecule type" value="Genomic_DNA"/>
</dbReference>
<gene>
    <name evidence="3" type="ORF">ADN00_07090</name>
</gene>
<feature type="transmembrane region" description="Helical" evidence="1">
    <location>
        <begin position="18"/>
        <end position="35"/>
    </location>
</feature>
<keyword evidence="4" id="KW-1185">Reference proteome</keyword>
<feature type="transmembrane region" description="Helical" evidence="1">
    <location>
        <begin position="112"/>
        <end position="135"/>
    </location>
</feature>
<dbReference type="RefSeq" id="WP_075062285.1">
    <property type="nucleotide sequence ID" value="NZ_LGCL01000019.1"/>
</dbReference>
<feature type="domain" description="Histidine kinase N-terminal 7TM region" evidence="2">
    <location>
        <begin position="25"/>
        <end position="230"/>
    </location>
</feature>
<feature type="transmembrane region" description="Helical" evidence="1">
    <location>
        <begin position="79"/>
        <end position="100"/>
    </location>
</feature>
<feature type="transmembrane region" description="Helical" evidence="1">
    <location>
        <begin position="47"/>
        <end position="67"/>
    </location>
</feature>
<organism evidence="3 4">
    <name type="scientific">Ornatilinea apprima</name>
    <dbReference type="NCBI Taxonomy" id="1134406"/>
    <lineage>
        <taxon>Bacteria</taxon>
        <taxon>Bacillati</taxon>
        <taxon>Chloroflexota</taxon>
        <taxon>Anaerolineae</taxon>
        <taxon>Anaerolineales</taxon>
        <taxon>Anaerolineaceae</taxon>
        <taxon>Ornatilinea</taxon>
    </lineage>
</organism>
<comment type="caution">
    <text evidence="3">The sequence shown here is derived from an EMBL/GenBank/DDBJ whole genome shotgun (WGS) entry which is preliminary data.</text>
</comment>
<dbReference type="OrthoDB" id="144042at2"/>
<keyword evidence="1" id="KW-0472">Membrane</keyword>
<evidence type="ECO:0000313" key="3">
    <source>
        <dbReference type="EMBL" id="KPL78234.1"/>
    </source>
</evidence>
<protein>
    <recommendedName>
        <fullName evidence="2">Histidine kinase N-terminal 7TM region domain-containing protein</fullName>
    </recommendedName>
</protein>
<feature type="transmembrane region" description="Helical" evidence="1">
    <location>
        <begin position="218"/>
        <end position="248"/>
    </location>
</feature>
<keyword evidence="1" id="KW-0812">Transmembrane</keyword>
<dbReference type="InterPro" id="IPR031621">
    <property type="entry name" value="HisKA_7TM"/>
</dbReference>
<dbReference type="STRING" id="1134406.ADN00_07090"/>
<dbReference type="Proteomes" id="UP000050417">
    <property type="component" value="Unassembled WGS sequence"/>
</dbReference>
<reference evidence="3 4" key="1">
    <citation type="submission" date="2015-07" db="EMBL/GenBank/DDBJ databases">
        <title>Genome sequence of Ornatilinea apprima DSM 23815.</title>
        <authorList>
            <person name="Hemp J."/>
            <person name="Ward L.M."/>
            <person name="Pace L.A."/>
            <person name="Fischer W.W."/>
        </authorList>
    </citation>
    <scope>NUCLEOTIDE SEQUENCE [LARGE SCALE GENOMIC DNA]</scope>
    <source>
        <strain evidence="3 4">P3M-1</strain>
    </source>
</reference>
<feature type="transmembrane region" description="Helical" evidence="1">
    <location>
        <begin position="284"/>
        <end position="304"/>
    </location>
</feature>
<evidence type="ECO:0000259" key="2">
    <source>
        <dbReference type="Pfam" id="PF16927"/>
    </source>
</evidence>
<evidence type="ECO:0000313" key="4">
    <source>
        <dbReference type="Proteomes" id="UP000050417"/>
    </source>
</evidence>
<evidence type="ECO:0000256" key="1">
    <source>
        <dbReference type="SAM" id="Phobius"/>
    </source>
</evidence>